<dbReference type="Proteomes" id="UP000499080">
    <property type="component" value="Unassembled WGS sequence"/>
</dbReference>
<organism evidence="2 3">
    <name type="scientific">Araneus ventricosus</name>
    <name type="common">Orbweaver spider</name>
    <name type="synonym">Epeira ventricosa</name>
    <dbReference type="NCBI Taxonomy" id="182803"/>
    <lineage>
        <taxon>Eukaryota</taxon>
        <taxon>Metazoa</taxon>
        <taxon>Ecdysozoa</taxon>
        <taxon>Arthropoda</taxon>
        <taxon>Chelicerata</taxon>
        <taxon>Arachnida</taxon>
        <taxon>Araneae</taxon>
        <taxon>Araneomorphae</taxon>
        <taxon>Entelegynae</taxon>
        <taxon>Araneoidea</taxon>
        <taxon>Araneidae</taxon>
        <taxon>Araneus</taxon>
    </lineage>
</organism>
<name>A0A4Y2F4K4_ARAVE</name>
<protein>
    <recommendedName>
        <fullName evidence="4">MADF domain-containing protein</fullName>
    </recommendedName>
</protein>
<feature type="compositionally biased region" description="Basic and acidic residues" evidence="1">
    <location>
        <begin position="67"/>
        <end position="90"/>
    </location>
</feature>
<keyword evidence="3" id="KW-1185">Reference proteome</keyword>
<comment type="caution">
    <text evidence="2">The sequence shown here is derived from an EMBL/GenBank/DDBJ whole genome shotgun (WGS) entry which is preliminary data.</text>
</comment>
<accession>A0A4Y2F4K4</accession>
<dbReference type="EMBL" id="BGPR01000811">
    <property type="protein sequence ID" value="GBM36440.1"/>
    <property type="molecule type" value="Genomic_DNA"/>
</dbReference>
<proteinExistence type="predicted"/>
<evidence type="ECO:0000313" key="3">
    <source>
        <dbReference type="Proteomes" id="UP000499080"/>
    </source>
</evidence>
<feature type="region of interest" description="Disordered" evidence="1">
    <location>
        <begin position="67"/>
        <end position="97"/>
    </location>
</feature>
<evidence type="ECO:0000256" key="1">
    <source>
        <dbReference type="SAM" id="MobiDB-lite"/>
    </source>
</evidence>
<evidence type="ECO:0000313" key="2">
    <source>
        <dbReference type="EMBL" id="GBM36440.1"/>
    </source>
</evidence>
<dbReference type="AlphaFoldDB" id="A0A4Y2F4K4"/>
<gene>
    <name evidence="2" type="ORF">AVEN_234823_1</name>
</gene>
<evidence type="ECO:0008006" key="4">
    <source>
        <dbReference type="Google" id="ProtNLM"/>
    </source>
</evidence>
<reference evidence="2 3" key="1">
    <citation type="journal article" date="2019" name="Sci. Rep.">
        <title>Orb-weaving spider Araneus ventricosus genome elucidates the spidroin gene catalogue.</title>
        <authorList>
            <person name="Kono N."/>
            <person name="Nakamura H."/>
            <person name="Ohtoshi R."/>
            <person name="Moran D.A.P."/>
            <person name="Shinohara A."/>
            <person name="Yoshida Y."/>
            <person name="Fujiwara M."/>
            <person name="Mori M."/>
            <person name="Tomita M."/>
            <person name="Arakawa K."/>
        </authorList>
    </citation>
    <scope>NUCLEOTIDE SEQUENCE [LARGE SCALE GENOMIC DNA]</scope>
</reference>
<sequence length="133" mass="15173">MALAPLNPNQPTNQSIVIMEWTEINLLKLIEVYRRKPLLWHPKHKELYRKNLNEGFPDRNSSVLKKHEGYWDRPRNVKPRSDCKDDKKEVPSPNFYTSPAGVRLATTYDSACNRQGGPSVESGFEVGVLGPKA</sequence>